<evidence type="ECO:0000313" key="3">
    <source>
        <dbReference type="EMBL" id="KAA1070768.1"/>
    </source>
</evidence>
<evidence type="ECO:0000256" key="2">
    <source>
        <dbReference type="SAM" id="SignalP"/>
    </source>
</evidence>
<keyword evidence="1" id="KW-1133">Transmembrane helix</keyword>
<evidence type="ECO:0000313" key="6">
    <source>
        <dbReference type="Proteomes" id="UP000324748"/>
    </source>
</evidence>
<keyword evidence="2" id="KW-0732">Signal</keyword>
<dbReference type="Proteomes" id="UP000324748">
    <property type="component" value="Unassembled WGS sequence"/>
</dbReference>
<sequence length="278" mass="31152">MLKISFHLLCFLLIRKCLTMEAGIRKCSTMEAAQPAQGSSLLNKLGELEAKYLPRPPHYKGPHSFNLRPAQEVADFQNNNALCSELPESEKAIWYIDEKAIGASSENDSNFYDLYPGQAVAERKDKNPARREASIVEMANLYETPGSSSTSDPQLYDLRLKREATKSKNESSDFRGLSQVEIACSLPRHERRPGSSSYGMKYKNNDSSHDDGVHIGQEIIERENKMNNRSLNQKFQDWLYVATDKHSLGGLVAVFGPLALLTVGLLLIIGFVIPMKTR</sequence>
<name>A0A5B0PQC2_PUCGR</name>
<dbReference type="EMBL" id="VSWC01000042">
    <property type="protein sequence ID" value="KAA1103461.1"/>
    <property type="molecule type" value="Genomic_DNA"/>
</dbReference>
<protein>
    <submittedName>
        <fullName evidence="5">Uncharacterized protein</fullName>
    </submittedName>
</protein>
<evidence type="ECO:0000313" key="4">
    <source>
        <dbReference type="EMBL" id="KAA1085127.1"/>
    </source>
</evidence>
<keyword evidence="1" id="KW-0812">Transmembrane</keyword>
<keyword evidence="6" id="KW-1185">Reference proteome</keyword>
<evidence type="ECO:0000313" key="5">
    <source>
        <dbReference type="EMBL" id="KAA1103461.1"/>
    </source>
</evidence>
<keyword evidence="1" id="KW-0472">Membrane</keyword>
<organism evidence="5 6">
    <name type="scientific">Puccinia graminis f. sp. tritici</name>
    <dbReference type="NCBI Taxonomy" id="56615"/>
    <lineage>
        <taxon>Eukaryota</taxon>
        <taxon>Fungi</taxon>
        <taxon>Dikarya</taxon>
        <taxon>Basidiomycota</taxon>
        <taxon>Pucciniomycotina</taxon>
        <taxon>Pucciniomycetes</taxon>
        <taxon>Pucciniales</taxon>
        <taxon>Pucciniaceae</taxon>
        <taxon>Puccinia</taxon>
    </lineage>
</organism>
<dbReference type="EMBL" id="VDEP01000417">
    <property type="protein sequence ID" value="KAA1085127.1"/>
    <property type="molecule type" value="Genomic_DNA"/>
</dbReference>
<feature type="signal peptide" evidence="2">
    <location>
        <begin position="1"/>
        <end position="19"/>
    </location>
</feature>
<dbReference type="EMBL" id="VSWC01000171">
    <property type="protein sequence ID" value="KAA1070768.1"/>
    <property type="molecule type" value="Genomic_DNA"/>
</dbReference>
<proteinExistence type="predicted"/>
<dbReference type="Proteomes" id="UP000325313">
    <property type="component" value="Unassembled WGS sequence"/>
</dbReference>
<reference evidence="6 7" key="1">
    <citation type="submission" date="2019-05" db="EMBL/GenBank/DDBJ databases">
        <title>Emergence of the Ug99 lineage of the wheat stem rust pathogen through somatic hybridization.</title>
        <authorList>
            <person name="Li F."/>
            <person name="Upadhyaya N.M."/>
            <person name="Sperschneider J."/>
            <person name="Matny O."/>
            <person name="Nguyen-Phuc H."/>
            <person name="Mago R."/>
            <person name="Raley C."/>
            <person name="Miller M.E."/>
            <person name="Silverstein K.A.T."/>
            <person name="Henningsen E."/>
            <person name="Hirsch C.D."/>
            <person name="Visser B."/>
            <person name="Pretorius Z.A."/>
            <person name="Steffenson B.J."/>
            <person name="Schwessinger B."/>
            <person name="Dodds P.N."/>
            <person name="Figueroa M."/>
        </authorList>
    </citation>
    <scope>NUCLEOTIDE SEQUENCE [LARGE SCALE GENOMIC DNA]</scope>
    <source>
        <strain evidence="5">21-0</strain>
        <strain evidence="4 7">Ug99</strain>
    </source>
</reference>
<evidence type="ECO:0000256" key="1">
    <source>
        <dbReference type="SAM" id="Phobius"/>
    </source>
</evidence>
<dbReference type="AlphaFoldDB" id="A0A5B0PQC2"/>
<evidence type="ECO:0000313" key="7">
    <source>
        <dbReference type="Proteomes" id="UP000325313"/>
    </source>
</evidence>
<feature type="transmembrane region" description="Helical" evidence="1">
    <location>
        <begin position="248"/>
        <end position="273"/>
    </location>
</feature>
<accession>A0A5B0PQC2</accession>
<gene>
    <name evidence="5" type="ORF">PGT21_018625</name>
    <name evidence="3" type="ORF">PGT21_023604</name>
    <name evidence="4" type="ORF">PGTUg99_008070</name>
</gene>
<feature type="chain" id="PRO_5033849114" evidence="2">
    <location>
        <begin position="20"/>
        <end position="278"/>
    </location>
</feature>
<comment type="caution">
    <text evidence="5">The sequence shown here is derived from an EMBL/GenBank/DDBJ whole genome shotgun (WGS) entry which is preliminary data.</text>
</comment>